<evidence type="ECO:0000313" key="1">
    <source>
        <dbReference type="EMBL" id="SHK49633.1"/>
    </source>
</evidence>
<dbReference type="OrthoDB" id="1311865at2"/>
<dbReference type="STRING" id="1302687.SAMN05444267_1004165"/>
<dbReference type="AlphaFoldDB" id="A0A1M6SY61"/>
<dbReference type="RefSeq" id="WP_073291115.1">
    <property type="nucleotide sequence ID" value="NZ_FRAV01000004.1"/>
</dbReference>
<organism evidence="1 2">
    <name type="scientific">Chryseobacterium polytrichastri</name>
    <dbReference type="NCBI Taxonomy" id="1302687"/>
    <lineage>
        <taxon>Bacteria</taxon>
        <taxon>Pseudomonadati</taxon>
        <taxon>Bacteroidota</taxon>
        <taxon>Flavobacteriia</taxon>
        <taxon>Flavobacteriales</taxon>
        <taxon>Weeksellaceae</taxon>
        <taxon>Chryseobacterium group</taxon>
        <taxon>Chryseobacterium</taxon>
    </lineage>
</organism>
<proteinExistence type="predicted"/>
<accession>A0A1M6SY61</accession>
<reference evidence="2" key="1">
    <citation type="submission" date="2016-11" db="EMBL/GenBank/DDBJ databases">
        <authorList>
            <person name="Varghese N."/>
            <person name="Submissions S."/>
        </authorList>
    </citation>
    <scope>NUCLEOTIDE SEQUENCE [LARGE SCALE GENOMIC DNA]</scope>
    <source>
        <strain evidence="2">DSM 26899</strain>
    </source>
</reference>
<dbReference type="EMBL" id="FRAV01000004">
    <property type="protein sequence ID" value="SHK49633.1"/>
    <property type="molecule type" value="Genomic_DNA"/>
</dbReference>
<protein>
    <submittedName>
        <fullName evidence="1">Uncharacterized protein</fullName>
    </submittedName>
</protein>
<keyword evidence="2" id="KW-1185">Reference proteome</keyword>
<name>A0A1M6SY61_9FLAO</name>
<evidence type="ECO:0000313" key="2">
    <source>
        <dbReference type="Proteomes" id="UP000184364"/>
    </source>
</evidence>
<gene>
    <name evidence="1" type="ORF">SAMN05444267_1004165</name>
</gene>
<sequence length="361" mass="41593">MKKFVSICFFSSFILGFAQQKKISFVKEFDYQQVEKKSVSEGIKIYASKSNEFLSKIIVNSSPAYFFTDILGTSSVNLDARNYLASSDSDLSDFDKNGYTFSAKKLTTKENILGIPCTHYLINYMADDKTPTQNLKVCIDEKSTYNNINILNGLLARYLGIAEIKNANLKGFILKAGLENKYDTEYFVLSSIQDTKDVVFFDHKKAIADLQKKQDSIKRTQKEVYIEKQLPNDSVKAPMYGYYNNYYVPEYISEYKKSVINKENLAINNISSELMWKGLPNHCRNIDKNLPEFKNSELKGHLKNYVGQVCDMYLKRSPNSSVNVKETLDQIRYEVLYFNEIQGKLDQADQKKLNNYLQNLD</sequence>
<dbReference type="Proteomes" id="UP000184364">
    <property type="component" value="Unassembled WGS sequence"/>
</dbReference>